<name>A0A9P8UW39_9PEZI</name>
<dbReference type="OrthoDB" id="25129at2759"/>
<dbReference type="EMBL" id="JAGPXC010000001">
    <property type="protein sequence ID" value="KAH6659427.1"/>
    <property type="molecule type" value="Genomic_DNA"/>
</dbReference>
<proteinExistence type="predicted"/>
<dbReference type="SUPFAM" id="SSF56112">
    <property type="entry name" value="Protein kinase-like (PK-like)"/>
    <property type="match status" value="1"/>
</dbReference>
<dbReference type="GeneID" id="70135097"/>
<organism evidence="2 3">
    <name type="scientific">Truncatella angustata</name>
    <dbReference type="NCBI Taxonomy" id="152316"/>
    <lineage>
        <taxon>Eukaryota</taxon>
        <taxon>Fungi</taxon>
        <taxon>Dikarya</taxon>
        <taxon>Ascomycota</taxon>
        <taxon>Pezizomycotina</taxon>
        <taxon>Sordariomycetes</taxon>
        <taxon>Xylariomycetidae</taxon>
        <taxon>Amphisphaeriales</taxon>
        <taxon>Sporocadaceae</taxon>
        <taxon>Truncatella</taxon>
    </lineage>
</organism>
<protein>
    <submittedName>
        <fullName evidence="2">Kinase-like domain-containing protein</fullName>
    </submittedName>
</protein>
<dbReference type="Proteomes" id="UP000758603">
    <property type="component" value="Unassembled WGS sequence"/>
</dbReference>
<evidence type="ECO:0000313" key="3">
    <source>
        <dbReference type="Proteomes" id="UP000758603"/>
    </source>
</evidence>
<dbReference type="RefSeq" id="XP_045963558.1">
    <property type="nucleotide sequence ID" value="XM_046106206.1"/>
</dbReference>
<keyword evidence="2" id="KW-0808">Transferase</keyword>
<sequence length="404" mass="45269">MDVNNANIRAPKSAQEIEHDILGVLFPTPFACAKLTALPQGTTNFVFRGTLTEPVPVSSDEDHAVSEKIETVIVKHVEKHTRLNPALRLDSLDGFEPSILSHLRQFRWEESSGSTSSAKSSSGQLGGHVRVPHVLFAGQDTFVVEDFGQDTKDMAAWLLGPEPELRHKAKSVGQWLKAFHRWAIEPSQEKLVARLAENSAMGEFRIDIMYRGISAVCEKLGLLDGDTITAFKEVEALILHEFAERDPGKATGEEWGPIHSDFWTGNVLVPTPEGSGRRPYFSVIDWEFAHLGFRAYDLGHMTGDLIEKHQLGRLDGFTAAFGGFVEGYSNISRDMAFRTLIHAGAQLICWYFRGPKKGLHDDEIRRIIKLGRDMICYGIKRDEYWFRDNGFGPIISTPHVEQQL</sequence>
<dbReference type="Pfam" id="PF01636">
    <property type="entry name" value="APH"/>
    <property type="match status" value="1"/>
</dbReference>
<dbReference type="InterPro" id="IPR011009">
    <property type="entry name" value="Kinase-like_dom_sf"/>
</dbReference>
<keyword evidence="2" id="KW-0418">Kinase</keyword>
<accession>A0A9P8UW39</accession>
<reference evidence="2" key="1">
    <citation type="journal article" date="2021" name="Nat. Commun.">
        <title>Genetic determinants of endophytism in the Arabidopsis root mycobiome.</title>
        <authorList>
            <person name="Mesny F."/>
            <person name="Miyauchi S."/>
            <person name="Thiergart T."/>
            <person name="Pickel B."/>
            <person name="Atanasova L."/>
            <person name="Karlsson M."/>
            <person name="Huettel B."/>
            <person name="Barry K.W."/>
            <person name="Haridas S."/>
            <person name="Chen C."/>
            <person name="Bauer D."/>
            <person name="Andreopoulos W."/>
            <person name="Pangilinan J."/>
            <person name="LaButti K."/>
            <person name="Riley R."/>
            <person name="Lipzen A."/>
            <person name="Clum A."/>
            <person name="Drula E."/>
            <person name="Henrissat B."/>
            <person name="Kohler A."/>
            <person name="Grigoriev I.V."/>
            <person name="Martin F.M."/>
            <person name="Hacquard S."/>
        </authorList>
    </citation>
    <scope>NUCLEOTIDE SEQUENCE</scope>
    <source>
        <strain evidence="2">MPI-SDFR-AT-0073</strain>
    </source>
</reference>
<dbReference type="InterPro" id="IPR002575">
    <property type="entry name" value="Aminoglycoside_PTrfase"/>
</dbReference>
<keyword evidence="3" id="KW-1185">Reference proteome</keyword>
<comment type="caution">
    <text evidence="2">The sequence shown here is derived from an EMBL/GenBank/DDBJ whole genome shotgun (WGS) entry which is preliminary data.</text>
</comment>
<gene>
    <name evidence="2" type="ORF">BKA67DRAFT_652658</name>
</gene>
<dbReference type="Gene3D" id="3.90.1200.10">
    <property type="match status" value="1"/>
</dbReference>
<evidence type="ECO:0000313" key="2">
    <source>
        <dbReference type="EMBL" id="KAH6659427.1"/>
    </source>
</evidence>
<feature type="domain" description="Aminoglycoside phosphotransferase" evidence="1">
    <location>
        <begin position="230"/>
        <end position="322"/>
    </location>
</feature>
<dbReference type="GO" id="GO:0016301">
    <property type="term" value="F:kinase activity"/>
    <property type="evidence" value="ECO:0007669"/>
    <property type="project" value="UniProtKB-KW"/>
</dbReference>
<dbReference type="AlphaFoldDB" id="A0A9P8UW39"/>
<evidence type="ECO:0000259" key="1">
    <source>
        <dbReference type="Pfam" id="PF01636"/>
    </source>
</evidence>